<evidence type="ECO:0000256" key="1">
    <source>
        <dbReference type="SAM" id="MobiDB-lite"/>
    </source>
</evidence>
<dbReference type="AlphaFoldDB" id="A0AAV0HEW0"/>
<keyword evidence="3" id="KW-1185">Reference proteome</keyword>
<evidence type="ECO:0000313" key="3">
    <source>
        <dbReference type="Proteomes" id="UP001154282"/>
    </source>
</evidence>
<dbReference type="EMBL" id="CAMGYJ010000002">
    <property type="protein sequence ID" value="CAI0382989.1"/>
    <property type="molecule type" value="Genomic_DNA"/>
</dbReference>
<dbReference type="Proteomes" id="UP001154282">
    <property type="component" value="Unassembled WGS sequence"/>
</dbReference>
<accession>A0AAV0HEW0</accession>
<sequence length="152" mass="16505">PKNWNCTPLVDSCPSFHHSAAVEPKGDEKERGLVDLSSPSTHLRCFSSCHRVRGVDGLIITISQLEESFAGQGAIAEYFSPLEAIPHLIPTLFVLLVEEEAADEDEKEEHGGVEGKEDTPTTSLRGHEFNWKVKTMSIADGIALSCCSSVSP</sequence>
<proteinExistence type="predicted"/>
<organism evidence="2 3">
    <name type="scientific">Linum tenue</name>
    <dbReference type="NCBI Taxonomy" id="586396"/>
    <lineage>
        <taxon>Eukaryota</taxon>
        <taxon>Viridiplantae</taxon>
        <taxon>Streptophyta</taxon>
        <taxon>Embryophyta</taxon>
        <taxon>Tracheophyta</taxon>
        <taxon>Spermatophyta</taxon>
        <taxon>Magnoliopsida</taxon>
        <taxon>eudicotyledons</taxon>
        <taxon>Gunneridae</taxon>
        <taxon>Pentapetalae</taxon>
        <taxon>rosids</taxon>
        <taxon>fabids</taxon>
        <taxon>Malpighiales</taxon>
        <taxon>Linaceae</taxon>
        <taxon>Linum</taxon>
    </lineage>
</organism>
<name>A0AAV0HEW0_9ROSI</name>
<protein>
    <submittedName>
        <fullName evidence="2">Uncharacterized protein</fullName>
    </submittedName>
</protein>
<evidence type="ECO:0000313" key="2">
    <source>
        <dbReference type="EMBL" id="CAI0382989.1"/>
    </source>
</evidence>
<feature type="region of interest" description="Disordered" evidence="1">
    <location>
        <begin position="103"/>
        <end position="126"/>
    </location>
</feature>
<gene>
    <name evidence="2" type="ORF">LITE_LOCUS3808</name>
</gene>
<feature type="non-terminal residue" evidence="2">
    <location>
        <position position="1"/>
    </location>
</feature>
<feature type="compositionally biased region" description="Basic and acidic residues" evidence="1">
    <location>
        <begin position="108"/>
        <end position="126"/>
    </location>
</feature>
<comment type="caution">
    <text evidence="2">The sequence shown here is derived from an EMBL/GenBank/DDBJ whole genome shotgun (WGS) entry which is preliminary data.</text>
</comment>
<reference evidence="2" key="1">
    <citation type="submission" date="2022-08" db="EMBL/GenBank/DDBJ databases">
        <authorList>
            <person name="Gutierrez-Valencia J."/>
        </authorList>
    </citation>
    <scope>NUCLEOTIDE SEQUENCE</scope>
</reference>